<accession>W9XT08</accession>
<dbReference type="GO" id="GO:0016491">
    <property type="term" value="F:oxidoreductase activity"/>
    <property type="evidence" value="ECO:0007669"/>
    <property type="project" value="UniProtKB-KW"/>
</dbReference>
<evidence type="ECO:0000256" key="1">
    <source>
        <dbReference type="ARBA" id="ARBA00006484"/>
    </source>
</evidence>
<dbReference type="RefSeq" id="XP_007726388.1">
    <property type="nucleotide sequence ID" value="XM_007728198.1"/>
</dbReference>
<dbReference type="PANTHER" id="PTHR43669">
    <property type="entry name" value="5-KETO-D-GLUCONATE 5-REDUCTASE"/>
    <property type="match status" value="1"/>
</dbReference>
<dbReference type="Pfam" id="PF05368">
    <property type="entry name" value="NmrA"/>
    <property type="match status" value="1"/>
</dbReference>
<protein>
    <recommendedName>
        <fullName evidence="3">NmrA-like domain-containing protein</fullName>
    </recommendedName>
</protein>
<dbReference type="SUPFAM" id="SSF51735">
    <property type="entry name" value="NAD(P)-binding Rossmann-fold domains"/>
    <property type="match status" value="1"/>
</dbReference>
<proteinExistence type="inferred from homology"/>
<feature type="domain" description="NmrA-like" evidence="3">
    <location>
        <begin position="2"/>
        <end position="72"/>
    </location>
</feature>
<comment type="caution">
    <text evidence="4">The sequence shown here is derived from an EMBL/GenBank/DDBJ whole genome shotgun (WGS) entry which is preliminary data.</text>
</comment>
<reference evidence="4 5" key="1">
    <citation type="submission" date="2013-03" db="EMBL/GenBank/DDBJ databases">
        <title>The Genome Sequence of Capronia coronata CBS 617.96.</title>
        <authorList>
            <consortium name="The Broad Institute Genomics Platform"/>
            <person name="Cuomo C."/>
            <person name="de Hoog S."/>
            <person name="Gorbushina A."/>
            <person name="Walker B."/>
            <person name="Young S.K."/>
            <person name="Zeng Q."/>
            <person name="Gargeya S."/>
            <person name="Fitzgerald M."/>
            <person name="Haas B."/>
            <person name="Abouelleil A."/>
            <person name="Allen A.W."/>
            <person name="Alvarado L."/>
            <person name="Arachchi H.M."/>
            <person name="Berlin A.M."/>
            <person name="Chapman S.B."/>
            <person name="Gainer-Dewar J."/>
            <person name="Goldberg J."/>
            <person name="Griggs A."/>
            <person name="Gujja S."/>
            <person name="Hansen M."/>
            <person name="Howarth C."/>
            <person name="Imamovic A."/>
            <person name="Ireland A."/>
            <person name="Larimer J."/>
            <person name="McCowan C."/>
            <person name="Murphy C."/>
            <person name="Pearson M."/>
            <person name="Poon T.W."/>
            <person name="Priest M."/>
            <person name="Roberts A."/>
            <person name="Saif S."/>
            <person name="Shea T."/>
            <person name="Sisk P."/>
            <person name="Sykes S."/>
            <person name="Wortman J."/>
            <person name="Nusbaum C."/>
            <person name="Birren B."/>
        </authorList>
    </citation>
    <scope>NUCLEOTIDE SEQUENCE [LARGE SCALE GENOMIC DNA]</scope>
    <source>
        <strain evidence="4 5">CBS 617.96</strain>
    </source>
</reference>
<dbReference type="InterPro" id="IPR008030">
    <property type="entry name" value="NmrA-like"/>
</dbReference>
<name>W9XT08_9EURO</name>
<dbReference type="GeneID" id="19162187"/>
<dbReference type="EMBL" id="AMWN01000006">
    <property type="protein sequence ID" value="EXJ83702.1"/>
    <property type="molecule type" value="Genomic_DNA"/>
</dbReference>
<gene>
    <name evidence="4" type="ORF">A1O1_07326</name>
</gene>
<dbReference type="eggNOG" id="ENOG502SMMV">
    <property type="taxonomic scope" value="Eukaryota"/>
</dbReference>
<evidence type="ECO:0000259" key="3">
    <source>
        <dbReference type="Pfam" id="PF05368"/>
    </source>
</evidence>
<dbReference type="STRING" id="1182541.W9XT08"/>
<sequence>MERVLVVGATGNIGVSAIIAALRSKREVLALVRNQAATEKLYRHVGTKTGITTVEADATSEEGVQSVVDRVRAGKLPSFQHVYEAGKNETSWNLLREKEKERQPDIWARKKCTHGSKRFSWGFASRLDGVRKQSSLTKEMSIVGVWNPKNPLYTVDLTSYRETMKINAESAFSAYRATIPYLLEQGNPHSTWTMVTGGAGRSGVAGVTAVSQGALFSLAAVASRELDKTNVRFNEAYLDYRVEYDANCDGEANAWKMKASDYAKVYEAILADEQVKGCRVTVESPKDLEKLRYQKKLAQLNTANSWGQ</sequence>
<dbReference type="Gene3D" id="3.40.50.720">
    <property type="entry name" value="NAD(P)-binding Rossmann-like Domain"/>
    <property type="match status" value="2"/>
</dbReference>
<organism evidence="4 5">
    <name type="scientific">Capronia coronata CBS 617.96</name>
    <dbReference type="NCBI Taxonomy" id="1182541"/>
    <lineage>
        <taxon>Eukaryota</taxon>
        <taxon>Fungi</taxon>
        <taxon>Dikarya</taxon>
        <taxon>Ascomycota</taxon>
        <taxon>Pezizomycotina</taxon>
        <taxon>Eurotiomycetes</taxon>
        <taxon>Chaetothyriomycetidae</taxon>
        <taxon>Chaetothyriales</taxon>
        <taxon>Herpotrichiellaceae</taxon>
        <taxon>Capronia</taxon>
    </lineage>
</organism>
<dbReference type="AlphaFoldDB" id="W9XT08"/>
<dbReference type="InterPro" id="IPR036291">
    <property type="entry name" value="NAD(P)-bd_dom_sf"/>
</dbReference>
<dbReference type="HOGENOM" id="CLU_078552_0_0_1"/>
<evidence type="ECO:0000313" key="4">
    <source>
        <dbReference type="EMBL" id="EXJ83702.1"/>
    </source>
</evidence>
<dbReference type="Proteomes" id="UP000019484">
    <property type="component" value="Unassembled WGS sequence"/>
</dbReference>
<keyword evidence="2" id="KW-0560">Oxidoreductase</keyword>
<evidence type="ECO:0000256" key="2">
    <source>
        <dbReference type="ARBA" id="ARBA00023002"/>
    </source>
</evidence>
<comment type="similarity">
    <text evidence="1">Belongs to the short-chain dehydrogenases/reductases (SDR) family.</text>
</comment>
<dbReference type="OrthoDB" id="10254221at2759"/>
<keyword evidence="5" id="KW-1185">Reference proteome</keyword>
<dbReference type="PANTHER" id="PTHR43669:SF3">
    <property type="entry name" value="ALCOHOL DEHYDROGENASE, PUTATIVE (AFU_ORTHOLOGUE AFUA_3G03445)-RELATED"/>
    <property type="match status" value="1"/>
</dbReference>
<evidence type="ECO:0000313" key="5">
    <source>
        <dbReference type="Proteomes" id="UP000019484"/>
    </source>
</evidence>